<comment type="caution">
    <text evidence="1">The sequence shown here is derived from an EMBL/GenBank/DDBJ whole genome shotgun (WGS) entry which is preliminary data.</text>
</comment>
<organism evidence="1 2">
    <name type="scientific">Rhodovulum iodosum</name>
    <dbReference type="NCBI Taxonomy" id="68291"/>
    <lineage>
        <taxon>Bacteria</taxon>
        <taxon>Pseudomonadati</taxon>
        <taxon>Pseudomonadota</taxon>
        <taxon>Alphaproteobacteria</taxon>
        <taxon>Rhodobacterales</taxon>
        <taxon>Paracoccaceae</taxon>
        <taxon>Rhodovulum</taxon>
    </lineage>
</organism>
<sequence>MKTFWMLVAQYEGKTVIPVDVVVSDYFHHLTLPKFLRKVSDGNIKLPIMRMEDSQKSAKGVDVRDLAAYLDERREEGLREFRQLHD</sequence>
<keyword evidence="2" id="KW-1185">Reference proteome</keyword>
<dbReference type="RefSeq" id="WP_125403971.1">
    <property type="nucleotide sequence ID" value="NZ_JBEHHI010000001.1"/>
</dbReference>
<dbReference type="Pfam" id="PF11112">
    <property type="entry name" value="PyocinActivator"/>
    <property type="match status" value="1"/>
</dbReference>
<gene>
    <name evidence="1" type="ORF">Ga0609869_000037</name>
</gene>
<name>A0ABV3XNA5_9RHOB</name>
<evidence type="ECO:0000313" key="1">
    <source>
        <dbReference type="EMBL" id="MEX5726684.1"/>
    </source>
</evidence>
<dbReference type="Proteomes" id="UP001560019">
    <property type="component" value="Unassembled WGS sequence"/>
</dbReference>
<proteinExistence type="predicted"/>
<reference evidence="1 2" key="1">
    <citation type="submission" date="2024-06" db="EMBL/GenBank/DDBJ databases">
        <title>Genome of Rhodovulum iodosum, a marine photoferrotroph.</title>
        <authorList>
            <person name="Bianchini G."/>
            <person name="Nikeleit V."/>
            <person name="Kappler A."/>
            <person name="Bryce C."/>
            <person name="Sanchez-Baracaldo P."/>
        </authorList>
    </citation>
    <scope>NUCLEOTIDE SEQUENCE [LARGE SCALE GENOMIC DNA]</scope>
    <source>
        <strain evidence="1 2">UT/N1</strain>
    </source>
</reference>
<dbReference type="InterPro" id="IPR020518">
    <property type="entry name" value="Tscrpt_reg_PrtN"/>
</dbReference>
<evidence type="ECO:0008006" key="3">
    <source>
        <dbReference type="Google" id="ProtNLM"/>
    </source>
</evidence>
<accession>A0ABV3XNA5</accession>
<evidence type="ECO:0000313" key="2">
    <source>
        <dbReference type="Proteomes" id="UP001560019"/>
    </source>
</evidence>
<dbReference type="EMBL" id="JBEHHI010000001">
    <property type="protein sequence ID" value="MEX5726684.1"/>
    <property type="molecule type" value="Genomic_DNA"/>
</dbReference>
<protein>
    <recommendedName>
        <fullName evidence="3">Pyocin activator protein PrtN</fullName>
    </recommendedName>
</protein>